<dbReference type="InParanoid" id="F4R3F7"/>
<sequence length="675" mass="77126">MIPNQHLIAALLMALFSHITCVSTDNCRELRTPLSIEEVNSSNNIYIGPRCPITAHQQEIASGDPHWPATLSLGRQNKADTQETSDHPLQTEAFKGKKRISSGELKKASIVHPTESYKQSHKHRKSIDQIEDVNPNQGIRMHSDGNWNHFASNFPLDLFNTGKQKTPKKPCISGIVCKDDNTPATSGIEGLKILSASSSSDTTNVQQKDGKKGSRYQKYTFINNGKTALLPNKKVQKIGERWHVIPDIQHIVTHLKIQGFQIAINAGLHFKGEVMHPWFHELQKTMQNRLSYVPEFPKESIDISLTIYRAYRYLTMQFLASLHMIHASRPDDLVQLTHDGWNFILKFLGSWTQVGWKELQIEEIDTSRCWEIYTPSQILIYLMKMAPKSRVSMCIVWSVFNSWYQVSEYGNKMKVQNLQDFITKIHYQLAKSDVFTKWEVEPSDISTILQLGSSISQKRAEIINRNRPSKQELCRENTVMKSNHCKRVVSLSKEVGKNILSAQSKEGLSLEFVTAHFEQMKQKISQQPQHWQGDFDSLMKRVLVDIFPGFLGMIQILCPIETEYSKKNPAVINGFQYLMELLEDWGEDALERASQIKFKCAKTLDLYDDVSGVLLAYLMKLCSGRGKEVASNIFWLLWKGWDRWDGSKSVPKLKLQKQQDLIGSIENSLQLTTQG</sequence>
<proteinExistence type="predicted"/>
<evidence type="ECO:0000313" key="3">
    <source>
        <dbReference type="Proteomes" id="UP000001072"/>
    </source>
</evidence>
<keyword evidence="1" id="KW-0732">Signal</keyword>
<feature type="signal peptide" evidence="1">
    <location>
        <begin position="1"/>
        <end position="24"/>
    </location>
</feature>
<dbReference type="Proteomes" id="UP000001072">
    <property type="component" value="Unassembled WGS sequence"/>
</dbReference>
<protein>
    <recommendedName>
        <fullName evidence="4">Secreted protein</fullName>
    </recommendedName>
</protein>
<dbReference type="VEuPathDB" id="FungiDB:MELLADRAFT_58414"/>
<keyword evidence="3" id="KW-1185">Reference proteome</keyword>
<dbReference type="HOGENOM" id="CLU_380857_0_0_1"/>
<dbReference type="GeneID" id="18929182"/>
<reference evidence="3" key="1">
    <citation type="journal article" date="2011" name="Proc. Natl. Acad. Sci. U.S.A.">
        <title>Obligate biotrophy features unraveled by the genomic analysis of rust fungi.</title>
        <authorList>
            <person name="Duplessis S."/>
            <person name="Cuomo C.A."/>
            <person name="Lin Y.-C."/>
            <person name="Aerts A."/>
            <person name="Tisserant E."/>
            <person name="Veneault-Fourrey C."/>
            <person name="Joly D.L."/>
            <person name="Hacquard S."/>
            <person name="Amselem J."/>
            <person name="Cantarel B.L."/>
            <person name="Chiu R."/>
            <person name="Coutinho P.M."/>
            <person name="Feau N."/>
            <person name="Field M."/>
            <person name="Frey P."/>
            <person name="Gelhaye E."/>
            <person name="Goldberg J."/>
            <person name="Grabherr M.G."/>
            <person name="Kodira C.D."/>
            <person name="Kohler A."/>
            <person name="Kuees U."/>
            <person name="Lindquist E.A."/>
            <person name="Lucas S.M."/>
            <person name="Mago R."/>
            <person name="Mauceli E."/>
            <person name="Morin E."/>
            <person name="Murat C."/>
            <person name="Pangilinan J.L."/>
            <person name="Park R."/>
            <person name="Pearson M."/>
            <person name="Quesneville H."/>
            <person name="Rouhier N."/>
            <person name="Sakthikumar S."/>
            <person name="Salamov A.A."/>
            <person name="Schmutz J."/>
            <person name="Selles B."/>
            <person name="Shapiro H."/>
            <person name="Tanguay P."/>
            <person name="Tuskan G.A."/>
            <person name="Henrissat B."/>
            <person name="Van de Peer Y."/>
            <person name="Rouze P."/>
            <person name="Ellis J.G."/>
            <person name="Dodds P.N."/>
            <person name="Schein J.E."/>
            <person name="Zhong S."/>
            <person name="Hamelin R.C."/>
            <person name="Grigoriev I.V."/>
            <person name="Szabo L.J."/>
            <person name="Martin F."/>
        </authorList>
    </citation>
    <scope>NUCLEOTIDE SEQUENCE [LARGE SCALE GENOMIC DNA]</scope>
    <source>
        <strain evidence="3">98AG31 / pathotype 3-4-7</strain>
    </source>
</reference>
<accession>F4R3F7</accession>
<evidence type="ECO:0000256" key="1">
    <source>
        <dbReference type="SAM" id="SignalP"/>
    </source>
</evidence>
<dbReference type="KEGG" id="mlr:MELLADRAFT_58414"/>
<gene>
    <name evidence="2" type="ORF">MELLADRAFT_58414</name>
</gene>
<dbReference type="EMBL" id="GL883090">
    <property type="protein sequence ID" value="EGG13176.1"/>
    <property type="molecule type" value="Genomic_DNA"/>
</dbReference>
<dbReference type="RefSeq" id="XP_007404114.1">
    <property type="nucleotide sequence ID" value="XM_007404052.1"/>
</dbReference>
<evidence type="ECO:0000313" key="2">
    <source>
        <dbReference type="EMBL" id="EGG13176.1"/>
    </source>
</evidence>
<name>F4R3F7_MELLP</name>
<feature type="chain" id="PRO_5003317205" description="Secreted protein" evidence="1">
    <location>
        <begin position="25"/>
        <end position="675"/>
    </location>
</feature>
<organism evidence="3">
    <name type="scientific">Melampsora larici-populina (strain 98AG31 / pathotype 3-4-7)</name>
    <name type="common">Poplar leaf rust fungus</name>
    <dbReference type="NCBI Taxonomy" id="747676"/>
    <lineage>
        <taxon>Eukaryota</taxon>
        <taxon>Fungi</taxon>
        <taxon>Dikarya</taxon>
        <taxon>Basidiomycota</taxon>
        <taxon>Pucciniomycotina</taxon>
        <taxon>Pucciniomycetes</taxon>
        <taxon>Pucciniales</taxon>
        <taxon>Melampsoraceae</taxon>
        <taxon>Melampsora</taxon>
    </lineage>
</organism>
<dbReference type="AlphaFoldDB" id="F4R3F7"/>
<dbReference type="OrthoDB" id="10401857at2759"/>
<evidence type="ECO:0008006" key="4">
    <source>
        <dbReference type="Google" id="ProtNLM"/>
    </source>
</evidence>